<dbReference type="SUPFAM" id="SSF49452">
    <property type="entry name" value="Starch-binding domain-like"/>
    <property type="match status" value="1"/>
</dbReference>
<keyword evidence="8" id="KW-0732">Signal</keyword>
<feature type="domain" description="TonB-dependent transporter Oar-like beta-barrel" evidence="9">
    <location>
        <begin position="279"/>
        <end position="351"/>
    </location>
</feature>
<feature type="domain" description="TonB-dependent transporter Oar-like beta-barrel" evidence="9">
    <location>
        <begin position="944"/>
        <end position="1003"/>
    </location>
</feature>
<feature type="chain" id="PRO_5035760107" evidence="8">
    <location>
        <begin position="40"/>
        <end position="1019"/>
    </location>
</feature>
<dbReference type="PROSITE" id="PS01156">
    <property type="entry name" value="TONB_DEPENDENT_REC_2"/>
    <property type="match status" value="1"/>
</dbReference>
<keyword evidence="2" id="KW-0813">Transport</keyword>
<feature type="domain" description="TonB-dependent transporter Oar-like beta-barrel" evidence="9">
    <location>
        <begin position="368"/>
        <end position="898"/>
    </location>
</feature>
<dbReference type="InterPro" id="IPR057601">
    <property type="entry name" value="Oar-like_b-barrel"/>
</dbReference>
<keyword evidence="5" id="KW-0472">Membrane</keyword>
<dbReference type="GO" id="GO:0015344">
    <property type="term" value="F:siderophore uptake transmembrane transporter activity"/>
    <property type="evidence" value="ECO:0007669"/>
    <property type="project" value="TreeGrafter"/>
</dbReference>
<evidence type="ECO:0000256" key="3">
    <source>
        <dbReference type="ARBA" id="ARBA00022452"/>
    </source>
</evidence>
<dbReference type="InterPro" id="IPR036942">
    <property type="entry name" value="Beta-barrel_TonB_sf"/>
</dbReference>
<protein>
    <submittedName>
        <fullName evidence="10">TonB-dependent receptor</fullName>
    </submittedName>
</protein>
<comment type="subcellular location">
    <subcellularLocation>
        <location evidence="1">Cell outer membrane</location>
        <topology evidence="1">Multi-pass membrane protein</topology>
    </subcellularLocation>
</comment>
<dbReference type="AlphaFoldDB" id="A0A8T4I8Q1"/>
<sequence length="1019" mass="111551">MQVSRIKTMKPAKGRMVQLAAALMVGTAVSAIAVAPAHAQQAQASLRGTVTDGGQPGGASQITAIEVNTGYRRTSPVMADGTYIFASLPPGTYRLEVQTPNGVRNTDQFKLAVAQNAQLDFDLQPTGSTAASGAATGETTGGEQAAATGSGNEIIVTGSRIQNLEGGEVGATISTRLIQTLPQNSRNFLSFADLAPGVQVNTGSNGNVSIQGGAQDSRTVNVFIDGVGQKDYVLKNGITGQDSSQGNPFPQSAIGEYRVISSNYKAEFDQVSSVAITAVTKSGTNKFHGGAFVDFTNQDLRAKTPLEKANGDDKTKTRDFQFGASLGGPIIKDVMHFFVTYEGKRQQIPTDVIPGFGLSPSDLPTQYQDNFGSFSRTFNEDLYFGKIDFSPTDRDLFEISAKVRREVGEDGFGGTNARSRLTDINNNETRLLFHYQRTNDNWTNDFKATYEYSAWKPTPHVFENGYVFQSADNQTILAVGGSGNYQDKGQKGWGVQDDFTYTGLARHAIKMGVKAKWVTLNALQQNNLNAQYYYDTQYPAGGFNDSVPYRVTFGVPVQGVGNGAIKSKNFQLGMYIQDDWQMTDRLTLNLGVRWDYEETPSYLNFVTPQDAVDAVSQANYPNLYQGNATYNINDYISNGHNRHPFKGAFQPRLGFSYDFGGKYDLTAFGGYGRSFDRNQFDFIQLEATAGSFRTLTFNFDTGDPNHSCTGANCIPWDPAYLTQAGRDQLATSTTGGGRELRFNNNDLKMPYSDQFSIGLRGRVGLIRPEIGFTHIASHDGFAFLLGNRRTNGAFFAPGEIWGPPWGFAPSGYGSIILGTNGVETRSDSAYLKLTKDYTRSSPWSLNFTYTYTDATENRQFGQVYALDYPNLDYYSWLPSAGVVKHRIVAAASADIPWGFTLSTKIQLRSPPYISYVTGTDNTNRHFNTVEADNKRSFILGDLWAYRQVDLAVSKSIPLGFLYNGAAIQFRADVLNVFNTANYTSYGTNTNNADTFRQISNLSIGGNPPRTFKLSASLKF</sequence>
<dbReference type="PANTHER" id="PTHR30069:SF46">
    <property type="entry name" value="OAR PROTEIN"/>
    <property type="match status" value="1"/>
</dbReference>
<accession>A0A8T4I8Q1</accession>
<evidence type="ECO:0000256" key="8">
    <source>
        <dbReference type="SAM" id="SignalP"/>
    </source>
</evidence>
<evidence type="ECO:0000256" key="2">
    <source>
        <dbReference type="ARBA" id="ARBA00022448"/>
    </source>
</evidence>
<evidence type="ECO:0000256" key="6">
    <source>
        <dbReference type="ARBA" id="ARBA00023237"/>
    </source>
</evidence>
<evidence type="ECO:0000313" key="10">
    <source>
        <dbReference type="EMBL" id="MBR0551037.1"/>
    </source>
</evidence>
<feature type="region of interest" description="Disordered" evidence="7">
    <location>
        <begin position="124"/>
        <end position="148"/>
    </location>
</feature>
<dbReference type="InterPro" id="IPR010917">
    <property type="entry name" value="TonB_rcpt_CS"/>
</dbReference>
<evidence type="ECO:0000256" key="5">
    <source>
        <dbReference type="ARBA" id="ARBA00023136"/>
    </source>
</evidence>
<feature type="signal peptide" evidence="8">
    <location>
        <begin position="1"/>
        <end position="39"/>
    </location>
</feature>
<keyword evidence="6" id="KW-0998">Cell outer membrane</keyword>
<dbReference type="Pfam" id="PF13620">
    <property type="entry name" value="CarboxypepD_reg"/>
    <property type="match status" value="1"/>
</dbReference>
<dbReference type="EMBL" id="JAGRQC010000001">
    <property type="protein sequence ID" value="MBR0551037.1"/>
    <property type="molecule type" value="Genomic_DNA"/>
</dbReference>
<keyword evidence="4" id="KW-0812">Transmembrane</keyword>
<dbReference type="GO" id="GO:0044718">
    <property type="term" value="P:siderophore transmembrane transport"/>
    <property type="evidence" value="ECO:0007669"/>
    <property type="project" value="TreeGrafter"/>
</dbReference>
<evidence type="ECO:0000256" key="1">
    <source>
        <dbReference type="ARBA" id="ARBA00004571"/>
    </source>
</evidence>
<dbReference type="Proteomes" id="UP000676996">
    <property type="component" value="Unassembled WGS sequence"/>
</dbReference>
<keyword evidence="3" id="KW-1134">Transmembrane beta strand</keyword>
<name>A0A8T4I8Q1_9SPHN</name>
<dbReference type="Pfam" id="PF25183">
    <property type="entry name" value="OMP_b-brl_4"/>
    <property type="match status" value="3"/>
</dbReference>
<dbReference type="SUPFAM" id="SSF56935">
    <property type="entry name" value="Porins"/>
    <property type="match status" value="1"/>
</dbReference>
<gene>
    <name evidence="10" type="ORF">J7S20_00790</name>
</gene>
<dbReference type="GO" id="GO:0009279">
    <property type="term" value="C:cell outer membrane"/>
    <property type="evidence" value="ECO:0007669"/>
    <property type="project" value="UniProtKB-SubCell"/>
</dbReference>
<keyword evidence="10" id="KW-0675">Receptor</keyword>
<comment type="caution">
    <text evidence="10">The sequence shown here is derived from an EMBL/GenBank/DDBJ whole genome shotgun (WGS) entry which is preliminary data.</text>
</comment>
<reference evidence="10" key="1">
    <citation type="submission" date="2021-04" db="EMBL/GenBank/DDBJ databases">
        <title>Ouciella asimina sp. nov., isolated from the surface seawater in the hydrothermal field of Okinawa Trough.</title>
        <authorList>
            <person name="Shuang W."/>
        </authorList>
    </citation>
    <scope>NUCLEOTIDE SEQUENCE</scope>
    <source>
        <strain evidence="10">LXI357</strain>
    </source>
</reference>
<organism evidence="10 11">
    <name type="scientific">Stakelama marina</name>
    <dbReference type="NCBI Taxonomy" id="2826939"/>
    <lineage>
        <taxon>Bacteria</taxon>
        <taxon>Pseudomonadati</taxon>
        <taxon>Pseudomonadota</taxon>
        <taxon>Alphaproteobacteria</taxon>
        <taxon>Sphingomonadales</taxon>
        <taxon>Sphingomonadaceae</taxon>
        <taxon>Stakelama</taxon>
    </lineage>
</organism>
<evidence type="ECO:0000256" key="7">
    <source>
        <dbReference type="SAM" id="MobiDB-lite"/>
    </source>
</evidence>
<proteinExistence type="predicted"/>
<dbReference type="InterPro" id="IPR039426">
    <property type="entry name" value="TonB-dep_rcpt-like"/>
</dbReference>
<keyword evidence="11" id="KW-1185">Reference proteome</keyword>
<dbReference type="InterPro" id="IPR013784">
    <property type="entry name" value="Carb-bd-like_fold"/>
</dbReference>
<feature type="compositionally biased region" description="Low complexity" evidence="7">
    <location>
        <begin position="126"/>
        <end position="148"/>
    </location>
</feature>
<dbReference type="Gene3D" id="2.60.40.1120">
    <property type="entry name" value="Carboxypeptidase-like, regulatory domain"/>
    <property type="match status" value="1"/>
</dbReference>
<evidence type="ECO:0000313" key="11">
    <source>
        <dbReference type="Proteomes" id="UP000676996"/>
    </source>
</evidence>
<dbReference type="PANTHER" id="PTHR30069">
    <property type="entry name" value="TONB-DEPENDENT OUTER MEMBRANE RECEPTOR"/>
    <property type="match status" value="1"/>
</dbReference>
<dbReference type="GO" id="GO:0030246">
    <property type="term" value="F:carbohydrate binding"/>
    <property type="evidence" value="ECO:0007669"/>
    <property type="project" value="InterPro"/>
</dbReference>
<evidence type="ECO:0000256" key="4">
    <source>
        <dbReference type="ARBA" id="ARBA00022692"/>
    </source>
</evidence>
<evidence type="ECO:0000259" key="9">
    <source>
        <dbReference type="Pfam" id="PF25183"/>
    </source>
</evidence>
<dbReference type="Gene3D" id="2.40.170.20">
    <property type="entry name" value="TonB-dependent receptor, beta-barrel domain"/>
    <property type="match status" value="1"/>
</dbReference>